<name>A0A9P8P273_9ASCO</name>
<dbReference type="GeneID" id="70237006"/>
<organism evidence="2 3">
    <name type="scientific">Ogataea philodendri</name>
    <dbReference type="NCBI Taxonomy" id="1378263"/>
    <lineage>
        <taxon>Eukaryota</taxon>
        <taxon>Fungi</taxon>
        <taxon>Dikarya</taxon>
        <taxon>Ascomycota</taxon>
        <taxon>Saccharomycotina</taxon>
        <taxon>Pichiomycetes</taxon>
        <taxon>Pichiales</taxon>
        <taxon>Pichiaceae</taxon>
        <taxon>Ogataea</taxon>
    </lineage>
</organism>
<reference evidence="2" key="2">
    <citation type="submission" date="2021-01" db="EMBL/GenBank/DDBJ databases">
        <authorList>
            <person name="Schikora-Tamarit M.A."/>
        </authorList>
    </citation>
    <scope>NUCLEOTIDE SEQUENCE</scope>
    <source>
        <strain evidence="2">CBS6075</strain>
    </source>
</reference>
<comment type="caution">
    <text evidence="2">The sequence shown here is derived from an EMBL/GenBank/DDBJ whole genome shotgun (WGS) entry which is preliminary data.</text>
</comment>
<evidence type="ECO:0000256" key="1">
    <source>
        <dbReference type="SAM" id="MobiDB-lite"/>
    </source>
</evidence>
<dbReference type="RefSeq" id="XP_046059977.1">
    <property type="nucleotide sequence ID" value="XM_046206186.1"/>
</dbReference>
<evidence type="ECO:0000313" key="2">
    <source>
        <dbReference type="EMBL" id="KAH3663641.1"/>
    </source>
</evidence>
<dbReference type="Proteomes" id="UP000769157">
    <property type="component" value="Unassembled WGS sequence"/>
</dbReference>
<proteinExistence type="predicted"/>
<evidence type="ECO:0000313" key="3">
    <source>
        <dbReference type="Proteomes" id="UP000769157"/>
    </source>
</evidence>
<accession>A0A9P8P273</accession>
<dbReference type="EMBL" id="JAEUBE010000366">
    <property type="protein sequence ID" value="KAH3663641.1"/>
    <property type="molecule type" value="Genomic_DNA"/>
</dbReference>
<reference evidence="2" key="1">
    <citation type="journal article" date="2021" name="Open Biol.">
        <title>Shared evolutionary footprints suggest mitochondrial oxidative damage underlies multiple complex I losses in fungi.</title>
        <authorList>
            <person name="Schikora-Tamarit M.A."/>
            <person name="Marcet-Houben M."/>
            <person name="Nosek J."/>
            <person name="Gabaldon T."/>
        </authorList>
    </citation>
    <scope>NUCLEOTIDE SEQUENCE</scope>
    <source>
        <strain evidence="2">CBS6075</strain>
    </source>
</reference>
<sequence>MHDEPRTKKEPRISRWVVFISRLNSLLARAGTRSSSSGTIPPTAEDSGAGVGAGAGFESSSCWPDIMRMTPKVMIRTMDRIRHVIFSSLNTTPQNSTNINDDVLIIVYSESDMNLNAVFPRPMSPAEAMEHGKILVRYSFTGIK</sequence>
<feature type="region of interest" description="Disordered" evidence="1">
    <location>
        <begin position="31"/>
        <end position="56"/>
    </location>
</feature>
<dbReference type="AlphaFoldDB" id="A0A9P8P273"/>
<keyword evidence="3" id="KW-1185">Reference proteome</keyword>
<protein>
    <submittedName>
        <fullName evidence="2">Uncharacterized protein</fullName>
    </submittedName>
</protein>
<gene>
    <name evidence="2" type="ORF">OGAPHI_005042</name>
</gene>